<evidence type="ECO:0000313" key="3">
    <source>
        <dbReference type="Proteomes" id="UP000475117"/>
    </source>
</evidence>
<reference evidence="2 3" key="1">
    <citation type="submission" date="2020-12" db="EMBL/GenBank/DDBJ databases">
        <title>Sulforoseuscoccus oceanibium gen. nov., sp. nov., a representative of the phylum Verrucomicrobia with special cytoplasmic membrane, and proposal of Sulforoseuscoccusaceae fam. nov.</title>
        <authorList>
            <person name="Xi F."/>
        </authorList>
    </citation>
    <scope>NUCLEOTIDE SEQUENCE [LARGE SCALE GENOMIC DNA]</scope>
    <source>
        <strain evidence="2 3">T37</strain>
    </source>
</reference>
<dbReference type="InterPro" id="IPR024530">
    <property type="entry name" value="QSregVF_b"/>
</dbReference>
<dbReference type="RefSeq" id="WP_164361410.1">
    <property type="nucleotide sequence ID" value="NZ_CP066776.1"/>
</dbReference>
<accession>A0A6B3L853</accession>
<dbReference type="AlphaFoldDB" id="A0A6B3L853"/>
<dbReference type="KEGG" id="soa:G3M56_006760"/>
<sequence length="101" mass="11598">MEEQEFKRLLMEIGATTMPFGKYGPDNYPPNGLPIDELPWDYLHWFTEKGGGFPKGRLGELLEIVYHAKGDGADAIFAVNRSARGGRRPQRKPRQKDFRFD</sequence>
<feature type="region of interest" description="Disordered" evidence="1">
    <location>
        <begin position="81"/>
        <end position="101"/>
    </location>
</feature>
<feature type="compositionally biased region" description="Basic residues" evidence="1">
    <location>
        <begin position="84"/>
        <end position="94"/>
    </location>
</feature>
<protein>
    <submittedName>
        <fullName evidence="2">DUF3820 family protein</fullName>
    </submittedName>
</protein>
<name>A0A6B3L853_9BACT</name>
<gene>
    <name evidence="2" type="ORF">G3M56_006760</name>
</gene>
<dbReference type="Pfam" id="PF12843">
    <property type="entry name" value="QSregVF_b"/>
    <property type="match status" value="1"/>
</dbReference>
<organism evidence="2 3">
    <name type="scientific">Sulfuriroseicoccus oceanibius</name>
    <dbReference type="NCBI Taxonomy" id="2707525"/>
    <lineage>
        <taxon>Bacteria</taxon>
        <taxon>Pseudomonadati</taxon>
        <taxon>Verrucomicrobiota</taxon>
        <taxon>Verrucomicrobiia</taxon>
        <taxon>Verrucomicrobiales</taxon>
        <taxon>Verrucomicrobiaceae</taxon>
        <taxon>Sulfuriroseicoccus</taxon>
    </lineage>
</organism>
<proteinExistence type="predicted"/>
<keyword evidence="3" id="KW-1185">Reference proteome</keyword>
<dbReference type="EMBL" id="CP066776">
    <property type="protein sequence ID" value="QQL46269.1"/>
    <property type="molecule type" value="Genomic_DNA"/>
</dbReference>
<evidence type="ECO:0000256" key="1">
    <source>
        <dbReference type="SAM" id="MobiDB-lite"/>
    </source>
</evidence>
<evidence type="ECO:0000313" key="2">
    <source>
        <dbReference type="EMBL" id="QQL46269.1"/>
    </source>
</evidence>
<dbReference type="Proteomes" id="UP000475117">
    <property type="component" value="Chromosome"/>
</dbReference>